<keyword evidence="3" id="KW-0808">Transferase</keyword>
<feature type="domain" description="Signal transduction histidine kinase internal region" evidence="2">
    <location>
        <begin position="191"/>
        <end position="270"/>
    </location>
</feature>
<dbReference type="InterPro" id="IPR050640">
    <property type="entry name" value="Bact_2-comp_sensor_kinase"/>
</dbReference>
<feature type="transmembrane region" description="Helical" evidence="1">
    <location>
        <begin position="64"/>
        <end position="83"/>
    </location>
</feature>
<dbReference type="PANTHER" id="PTHR34220:SF7">
    <property type="entry name" value="SENSOR HISTIDINE KINASE YPDA"/>
    <property type="match status" value="1"/>
</dbReference>
<dbReference type="GO" id="GO:0016020">
    <property type="term" value="C:membrane"/>
    <property type="evidence" value="ECO:0007669"/>
    <property type="project" value="InterPro"/>
</dbReference>
<comment type="caution">
    <text evidence="3">The sequence shown here is derived from an EMBL/GenBank/DDBJ whole genome shotgun (WGS) entry which is preliminary data.</text>
</comment>
<proteinExistence type="predicted"/>
<keyword evidence="4" id="KW-1185">Reference proteome</keyword>
<accession>A0A923KIS3</accession>
<feature type="transmembrane region" description="Helical" evidence="1">
    <location>
        <begin position="21"/>
        <end position="44"/>
    </location>
</feature>
<organism evidence="3 4">
    <name type="scientific">Undibacterium jejuense</name>
    <dbReference type="NCBI Taxonomy" id="1344949"/>
    <lineage>
        <taxon>Bacteria</taxon>
        <taxon>Pseudomonadati</taxon>
        <taxon>Pseudomonadota</taxon>
        <taxon>Betaproteobacteria</taxon>
        <taxon>Burkholderiales</taxon>
        <taxon>Oxalobacteraceae</taxon>
        <taxon>Undibacterium</taxon>
    </lineage>
</organism>
<sequence length="386" mass="44049">MKTEPKIVTNSQLTNWSYWQKLAQILALNFAAWLVFTAIGALTSYNDDLRSGFLPDYWEIFKDWGRSAIALCILSFILYAVFSRFPDWICNGKRIILSYGLLLLSFLPLNLFFVLKLFLSDGNQQITWETIQTHITALDDYSSLLRLSSVTAVFFAVVIVKNWQRTQLREKILEQERISNLHLRLELEQQKLSALRAQLEPHFMFNALNAISALVLTDSKEKALNGIQGLSELLRYALDAAEKDSVQFSDELAFLQDYIGLQKLRYGSRLQLTITGIDDVINNAECPPLLLQLLLENALRHDLDCHQGASDILIEFSHTETHIEIYISNPLHDLDGTTSINQGAGLGLRNISARLDLLYGGQASIETQRINKRFEVNLRLPRFLNR</sequence>
<dbReference type="InterPro" id="IPR010559">
    <property type="entry name" value="Sig_transdc_His_kin_internal"/>
</dbReference>
<evidence type="ECO:0000256" key="1">
    <source>
        <dbReference type="SAM" id="Phobius"/>
    </source>
</evidence>
<evidence type="ECO:0000313" key="4">
    <source>
        <dbReference type="Proteomes" id="UP000634011"/>
    </source>
</evidence>
<feature type="transmembrane region" description="Helical" evidence="1">
    <location>
        <begin position="144"/>
        <end position="163"/>
    </location>
</feature>
<dbReference type="Gene3D" id="3.30.565.10">
    <property type="entry name" value="Histidine kinase-like ATPase, C-terminal domain"/>
    <property type="match status" value="1"/>
</dbReference>
<keyword evidence="1" id="KW-1133">Transmembrane helix</keyword>
<evidence type="ECO:0000259" key="2">
    <source>
        <dbReference type="Pfam" id="PF06580"/>
    </source>
</evidence>
<keyword evidence="1" id="KW-0812">Transmembrane</keyword>
<reference evidence="3" key="1">
    <citation type="submission" date="2020-08" db="EMBL/GenBank/DDBJ databases">
        <title>Novel species isolated from subtropical streams in China.</title>
        <authorList>
            <person name="Lu H."/>
        </authorList>
    </citation>
    <scope>NUCLEOTIDE SEQUENCE</scope>
    <source>
        <strain evidence="3">KACC 12607</strain>
    </source>
</reference>
<dbReference type="SUPFAM" id="SSF55874">
    <property type="entry name" value="ATPase domain of HSP90 chaperone/DNA topoisomerase II/histidine kinase"/>
    <property type="match status" value="1"/>
</dbReference>
<dbReference type="AlphaFoldDB" id="A0A923KIS3"/>
<dbReference type="GO" id="GO:0000155">
    <property type="term" value="F:phosphorelay sensor kinase activity"/>
    <property type="evidence" value="ECO:0007669"/>
    <property type="project" value="InterPro"/>
</dbReference>
<dbReference type="InterPro" id="IPR036890">
    <property type="entry name" value="HATPase_C_sf"/>
</dbReference>
<keyword evidence="3" id="KW-0418">Kinase</keyword>
<name>A0A923KIS3_9BURK</name>
<gene>
    <name evidence="3" type="ORF">H8K32_13760</name>
</gene>
<dbReference type="PANTHER" id="PTHR34220">
    <property type="entry name" value="SENSOR HISTIDINE KINASE YPDA"/>
    <property type="match status" value="1"/>
</dbReference>
<dbReference type="Pfam" id="PF06580">
    <property type="entry name" value="His_kinase"/>
    <property type="match status" value="1"/>
</dbReference>
<protein>
    <submittedName>
        <fullName evidence="3">Histidine kinase</fullName>
    </submittedName>
</protein>
<dbReference type="EMBL" id="JACOFV010000012">
    <property type="protein sequence ID" value="MBC3863172.1"/>
    <property type="molecule type" value="Genomic_DNA"/>
</dbReference>
<dbReference type="Proteomes" id="UP000634011">
    <property type="component" value="Unassembled WGS sequence"/>
</dbReference>
<evidence type="ECO:0000313" key="3">
    <source>
        <dbReference type="EMBL" id="MBC3863172.1"/>
    </source>
</evidence>
<keyword evidence="1" id="KW-0472">Membrane</keyword>
<feature type="transmembrane region" description="Helical" evidence="1">
    <location>
        <begin position="95"/>
        <end position="119"/>
    </location>
</feature>